<dbReference type="AlphaFoldDB" id="A0A0U3BAQ6"/>
<sequence>MVLVPKERIVNTANNVLSTYLHFRDNGRADVLPVSESFWNELAAGKHSELNQGRLMSAFTFSTPWSTWERHPAGEELVMLLSGAATVVLEESGVEREVNLNEPGAFVLVPQNVWHTARTQVPTTMVFLTPGAGTEHRDVGA</sequence>
<proteinExistence type="predicted"/>
<reference evidence="1 2" key="1">
    <citation type="submission" date="2015-12" db="EMBL/GenBank/DDBJ databases">
        <title>Complete genome of Lacimicrobium alkaliphilum KCTC 32984.</title>
        <authorList>
            <person name="Kim S.-G."/>
            <person name="Lee Y.-J."/>
        </authorList>
    </citation>
    <scope>NUCLEOTIDE SEQUENCE [LARGE SCALE GENOMIC DNA]</scope>
    <source>
        <strain evidence="1 2">YelD216</strain>
    </source>
</reference>
<dbReference type="InterPro" id="IPR011051">
    <property type="entry name" value="RmlC_Cupin_sf"/>
</dbReference>
<evidence type="ECO:0000313" key="2">
    <source>
        <dbReference type="Proteomes" id="UP000068447"/>
    </source>
</evidence>
<protein>
    <submittedName>
        <fullName evidence="1">Cupin</fullName>
    </submittedName>
</protein>
<accession>A0A0U3BAQ6</accession>
<dbReference type="EMBL" id="CP013650">
    <property type="protein sequence ID" value="ALS98725.1"/>
    <property type="molecule type" value="Genomic_DNA"/>
</dbReference>
<dbReference type="CDD" id="cd02208">
    <property type="entry name" value="cupin_RmlC-like"/>
    <property type="match status" value="1"/>
</dbReference>
<name>A0A0U3BAQ6_9ALTE</name>
<dbReference type="Proteomes" id="UP000068447">
    <property type="component" value="Chromosome"/>
</dbReference>
<dbReference type="KEGG" id="lal:AT746_10880"/>
<dbReference type="InterPro" id="IPR014710">
    <property type="entry name" value="RmlC-like_jellyroll"/>
</dbReference>
<dbReference type="SUPFAM" id="SSF51182">
    <property type="entry name" value="RmlC-like cupins"/>
    <property type="match status" value="1"/>
</dbReference>
<organism evidence="1 2">
    <name type="scientific">Lacimicrobium alkaliphilum</name>
    <dbReference type="NCBI Taxonomy" id="1526571"/>
    <lineage>
        <taxon>Bacteria</taxon>
        <taxon>Pseudomonadati</taxon>
        <taxon>Pseudomonadota</taxon>
        <taxon>Gammaproteobacteria</taxon>
        <taxon>Alteromonadales</taxon>
        <taxon>Alteromonadaceae</taxon>
        <taxon>Lacimicrobium</taxon>
    </lineage>
</organism>
<gene>
    <name evidence="1" type="ORF">AT746_10880</name>
</gene>
<keyword evidence="2" id="KW-1185">Reference proteome</keyword>
<dbReference type="STRING" id="1526571.AT746_10880"/>
<evidence type="ECO:0000313" key="1">
    <source>
        <dbReference type="EMBL" id="ALS98725.1"/>
    </source>
</evidence>
<dbReference type="Gene3D" id="2.60.120.10">
    <property type="entry name" value="Jelly Rolls"/>
    <property type="match status" value="1"/>
</dbReference>